<dbReference type="AlphaFoldDB" id="A0A0H2RJN7"/>
<name>A0A0H2RJN7_9AGAM</name>
<protein>
    <recommendedName>
        <fullName evidence="3">F-box domain-containing protein</fullName>
    </recommendedName>
</protein>
<dbReference type="Gene3D" id="3.80.10.10">
    <property type="entry name" value="Ribonuclease Inhibitor"/>
    <property type="match status" value="1"/>
</dbReference>
<dbReference type="SUPFAM" id="SSF52058">
    <property type="entry name" value="L domain-like"/>
    <property type="match status" value="1"/>
</dbReference>
<evidence type="ECO:0000313" key="1">
    <source>
        <dbReference type="EMBL" id="KLO04976.1"/>
    </source>
</evidence>
<proteinExistence type="predicted"/>
<reference evidence="1 2" key="1">
    <citation type="submission" date="2015-04" db="EMBL/GenBank/DDBJ databases">
        <title>Complete genome sequence of Schizopora paradoxa KUC8140, a cosmopolitan wood degrader in East Asia.</title>
        <authorList>
            <consortium name="DOE Joint Genome Institute"/>
            <person name="Min B."/>
            <person name="Park H."/>
            <person name="Jang Y."/>
            <person name="Kim J.-J."/>
            <person name="Kim K.H."/>
            <person name="Pangilinan J."/>
            <person name="Lipzen A."/>
            <person name="Riley R."/>
            <person name="Grigoriev I.V."/>
            <person name="Spatafora J.W."/>
            <person name="Choi I.-G."/>
        </authorList>
    </citation>
    <scope>NUCLEOTIDE SEQUENCE [LARGE SCALE GENOMIC DNA]</scope>
    <source>
        <strain evidence="1 2">KUC8140</strain>
    </source>
</reference>
<dbReference type="EMBL" id="KQ086390">
    <property type="protein sequence ID" value="KLO04976.1"/>
    <property type="molecule type" value="Genomic_DNA"/>
</dbReference>
<accession>A0A0H2RJN7</accession>
<evidence type="ECO:0008006" key="3">
    <source>
        <dbReference type="Google" id="ProtNLM"/>
    </source>
</evidence>
<sequence>MENDRFIKSNAMERNKHRRQHLMSHSSSAPLRIHLNVDQDDLAYVPNHIHPFLVQELHWWRFVDIDVTSGQYSFARKPTTLSLQCPTSLRSLSLKLFGSSSPSICIDLSQHNSTSCLEHLSLGVGERIRLPDHRDTLRFPRLRSFHYKSTKKRKDLEDLRCILSTCPSLEDLELGISRKSISSTASIPGSIYLPNLTSLVLKISNQFALQYTLDILTYPSLRELSLFIQGTRKYESEEDHAFLEPLRICDLLVRSCPSPPLEILRFLCDDAEVILSDYAAALKDLLSSLRNLKSLELSGFALNRVVLQVLTIPPGAPDIRLCPSLSEILLAQKSPREESDVSDELTEEMVVSRWKARSLRAVTFKLFPWLAAMKKRERMVECSREGLEVRG</sequence>
<gene>
    <name evidence="1" type="ORF">SCHPADRAFT_740701</name>
</gene>
<keyword evidence="2" id="KW-1185">Reference proteome</keyword>
<dbReference type="Proteomes" id="UP000053477">
    <property type="component" value="Unassembled WGS sequence"/>
</dbReference>
<dbReference type="InterPro" id="IPR032675">
    <property type="entry name" value="LRR_dom_sf"/>
</dbReference>
<evidence type="ECO:0000313" key="2">
    <source>
        <dbReference type="Proteomes" id="UP000053477"/>
    </source>
</evidence>
<dbReference type="InParanoid" id="A0A0H2RJN7"/>
<organism evidence="1 2">
    <name type="scientific">Schizopora paradoxa</name>
    <dbReference type="NCBI Taxonomy" id="27342"/>
    <lineage>
        <taxon>Eukaryota</taxon>
        <taxon>Fungi</taxon>
        <taxon>Dikarya</taxon>
        <taxon>Basidiomycota</taxon>
        <taxon>Agaricomycotina</taxon>
        <taxon>Agaricomycetes</taxon>
        <taxon>Hymenochaetales</taxon>
        <taxon>Schizoporaceae</taxon>
        <taxon>Schizopora</taxon>
    </lineage>
</organism>